<dbReference type="EMBL" id="JAVHXJ020000174">
    <property type="protein sequence ID" value="MGI1900354.1"/>
    <property type="molecule type" value="Genomic_DNA"/>
</dbReference>
<gene>
    <name evidence="1" type="ORF">REH74_022785</name>
</gene>
<sequence length="333" mass="38505">MVKNNIAKMVAATIGKQPSHKITATKARNKQYKKIFPDIKGKINQKVASKVALDTYVKKLFSGNEWLQEIESDFVFENVVTSKESTKSVNIGGKKNLIVLDTHTRKFLWMMNKSTIYGAQELSVEENILLYSKLFLHFSLVILTDNKVNYPQPKTPNHTTQHGITSLALYTEIQEIFLLAHEVAHVLIDSNEYQDKFDIISSSKKRILLNASLSEESKLNEEILADEIAFEMTLNVYGRDNPDVVQLVCSAIFVMIRYFLWLRVAYKREDEDFEFNLWLSRNSFLRDKIDQVYHWGSPMFVISILESMEERMEPSACITAKILEEKFNYFSCV</sequence>
<accession>A0ACC7REX4</accession>
<organism evidence="1 2">
    <name type="scientific">Vibrio campbellii</name>
    <dbReference type="NCBI Taxonomy" id="680"/>
    <lineage>
        <taxon>Bacteria</taxon>
        <taxon>Pseudomonadati</taxon>
        <taxon>Pseudomonadota</taxon>
        <taxon>Gammaproteobacteria</taxon>
        <taxon>Vibrionales</taxon>
        <taxon>Vibrionaceae</taxon>
        <taxon>Vibrio</taxon>
    </lineage>
</organism>
<proteinExistence type="predicted"/>
<comment type="caution">
    <text evidence="1">The sequence shown here is derived from an EMBL/GenBank/DDBJ whole genome shotgun (WGS) entry which is preliminary data.</text>
</comment>
<evidence type="ECO:0000313" key="1">
    <source>
        <dbReference type="EMBL" id="MGI1900354.1"/>
    </source>
</evidence>
<dbReference type="Proteomes" id="UP001354073">
    <property type="component" value="Unassembled WGS sequence"/>
</dbReference>
<evidence type="ECO:0000313" key="2">
    <source>
        <dbReference type="Proteomes" id="UP001354073"/>
    </source>
</evidence>
<protein>
    <submittedName>
        <fullName evidence="1">Uncharacterized protein</fullName>
    </submittedName>
</protein>
<reference evidence="1" key="1">
    <citation type="submission" date="2024-11" db="EMBL/GenBank/DDBJ databases">
        <title>Identification of new Vibrio campbellii strains harboring the pVA1 plasmid isolated from Penaeus vannamei postlarvae affected by outbreaks of acute hepatopancreatic necrosis disease (AHPND) in Mexico.</title>
        <authorList>
            <person name="Gomez-Gil B."/>
            <person name="Enciso-Ibarra J."/>
        </authorList>
    </citation>
    <scope>NUCLEOTIDE SEQUENCE</scope>
    <source>
        <strain evidence="1">M270204</strain>
    </source>
</reference>
<name>A0ACC7REX4_9VIBR</name>